<feature type="region of interest" description="Disordered" evidence="12">
    <location>
        <begin position="1"/>
        <end position="26"/>
    </location>
</feature>
<organism evidence="14 15">
    <name type="scientific">Halocaridina rubra</name>
    <name type="common">Hawaiian red shrimp</name>
    <dbReference type="NCBI Taxonomy" id="373956"/>
    <lineage>
        <taxon>Eukaryota</taxon>
        <taxon>Metazoa</taxon>
        <taxon>Ecdysozoa</taxon>
        <taxon>Arthropoda</taxon>
        <taxon>Crustacea</taxon>
        <taxon>Multicrustacea</taxon>
        <taxon>Malacostraca</taxon>
        <taxon>Eumalacostraca</taxon>
        <taxon>Eucarida</taxon>
        <taxon>Decapoda</taxon>
        <taxon>Pleocyemata</taxon>
        <taxon>Caridea</taxon>
        <taxon>Atyoidea</taxon>
        <taxon>Atyidae</taxon>
        <taxon>Halocaridina</taxon>
    </lineage>
</organism>
<accession>A0AAN8XSB6</accession>
<evidence type="ECO:0000256" key="7">
    <source>
        <dbReference type="ARBA" id="ARBA00023015"/>
    </source>
</evidence>
<reference evidence="14 15" key="1">
    <citation type="submission" date="2023-11" db="EMBL/GenBank/DDBJ databases">
        <title>Halocaridina rubra genome assembly.</title>
        <authorList>
            <person name="Smith C."/>
        </authorList>
    </citation>
    <scope>NUCLEOTIDE SEQUENCE [LARGE SCALE GENOMIC DNA]</scope>
    <source>
        <strain evidence="14">EP-1</strain>
        <tissue evidence="14">Whole</tissue>
    </source>
</reference>
<keyword evidence="5 11" id="KW-0863">Zinc-finger</keyword>
<comment type="similarity">
    <text evidence="2">Belongs to the krueppel C2H2-type zinc-finger protein family.</text>
</comment>
<dbReference type="InterPro" id="IPR013087">
    <property type="entry name" value="Znf_C2H2_type"/>
</dbReference>
<evidence type="ECO:0000256" key="11">
    <source>
        <dbReference type="PROSITE-ProRule" id="PRU00042"/>
    </source>
</evidence>
<evidence type="ECO:0000256" key="2">
    <source>
        <dbReference type="ARBA" id="ARBA00006991"/>
    </source>
</evidence>
<keyword evidence="15" id="KW-1185">Reference proteome</keyword>
<evidence type="ECO:0000256" key="10">
    <source>
        <dbReference type="ARBA" id="ARBA00023242"/>
    </source>
</evidence>
<keyword evidence="3" id="KW-0479">Metal-binding</keyword>
<dbReference type="GO" id="GO:0000978">
    <property type="term" value="F:RNA polymerase II cis-regulatory region sequence-specific DNA binding"/>
    <property type="evidence" value="ECO:0007669"/>
    <property type="project" value="TreeGrafter"/>
</dbReference>
<dbReference type="FunFam" id="3.30.160.60:FF:000417">
    <property type="entry name" value="Zinc finger protein"/>
    <property type="match status" value="1"/>
</dbReference>
<keyword evidence="7" id="KW-0805">Transcription regulation</keyword>
<dbReference type="GO" id="GO:0000981">
    <property type="term" value="F:DNA-binding transcription factor activity, RNA polymerase II-specific"/>
    <property type="evidence" value="ECO:0007669"/>
    <property type="project" value="TreeGrafter"/>
</dbReference>
<comment type="subcellular location">
    <subcellularLocation>
        <location evidence="1">Nucleus</location>
    </subcellularLocation>
</comment>
<evidence type="ECO:0000259" key="13">
    <source>
        <dbReference type="PROSITE" id="PS50157"/>
    </source>
</evidence>
<dbReference type="PROSITE" id="PS50157">
    <property type="entry name" value="ZINC_FINGER_C2H2_2"/>
    <property type="match status" value="2"/>
</dbReference>
<dbReference type="FunFam" id="3.30.160.60:FF:000075">
    <property type="entry name" value="Putative zinc finger protein 536"/>
    <property type="match status" value="1"/>
</dbReference>
<evidence type="ECO:0000256" key="4">
    <source>
        <dbReference type="ARBA" id="ARBA00022737"/>
    </source>
</evidence>
<evidence type="ECO:0000256" key="12">
    <source>
        <dbReference type="SAM" id="MobiDB-lite"/>
    </source>
</evidence>
<keyword evidence="6" id="KW-0862">Zinc</keyword>
<sequence length="136" mass="15478">MKFEDRDGHWPGWRGSGAPRESYSTTTPITNVKSRQCPYCNYSTNVTTNMRNHLRTHTGETPFSCTFCSYSTTTKQSLIYHIRTHTGEKPFACPHCPYRSKQQGTMKCHIATHSKSKSSSVMSLDKQDKEGFTTDN</sequence>
<dbReference type="PANTHER" id="PTHR23235:SF120">
    <property type="entry name" value="KRUPPEL-LIKE FACTOR 15"/>
    <property type="match status" value="1"/>
</dbReference>
<keyword evidence="9" id="KW-0804">Transcription</keyword>
<comment type="caution">
    <text evidence="14">The sequence shown here is derived from an EMBL/GenBank/DDBJ whole genome shotgun (WGS) entry which is preliminary data.</text>
</comment>
<evidence type="ECO:0000313" key="14">
    <source>
        <dbReference type="EMBL" id="KAK7084854.1"/>
    </source>
</evidence>
<dbReference type="Gene3D" id="3.30.160.60">
    <property type="entry name" value="Classic Zinc Finger"/>
    <property type="match status" value="3"/>
</dbReference>
<gene>
    <name evidence="14" type="ORF">SK128_001319</name>
</gene>
<dbReference type="GO" id="GO:0005634">
    <property type="term" value="C:nucleus"/>
    <property type="evidence" value="ECO:0007669"/>
    <property type="project" value="UniProtKB-SubCell"/>
</dbReference>
<evidence type="ECO:0000256" key="1">
    <source>
        <dbReference type="ARBA" id="ARBA00004123"/>
    </source>
</evidence>
<dbReference type="SMART" id="SM00355">
    <property type="entry name" value="ZnF_C2H2"/>
    <property type="match status" value="3"/>
</dbReference>
<dbReference type="EMBL" id="JAXCGZ010001963">
    <property type="protein sequence ID" value="KAK7084854.1"/>
    <property type="molecule type" value="Genomic_DNA"/>
</dbReference>
<dbReference type="InterPro" id="IPR056438">
    <property type="entry name" value="Znf-C2H2_CTCF"/>
</dbReference>
<dbReference type="Proteomes" id="UP001381693">
    <property type="component" value="Unassembled WGS sequence"/>
</dbReference>
<dbReference type="SUPFAM" id="SSF57667">
    <property type="entry name" value="beta-beta-alpha zinc fingers"/>
    <property type="match status" value="2"/>
</dbReference>
<feature type="domain" description="C2H2-type" evidence="13">
    <location>
        <begin position="63"/>
        <end position="90"/>
    </location>
</feature>
<dbReference type="InterPro" id="IPR036236">
    <property type="entry name" value="Znf_C2H2_sf"/>
</dbReference>
<evidence type="ECO:0000256" key="3">
    <source>
        <dbReference type="ARBA" id="ARBA00022723"/>
    </source>
</evidence>
<dbReference type="GO" id="GO:0008270">
    <property type="term" value="F:zinc ion binding"/>
    <property type="evidence" value="ECO:0007669"/>
    <property type="project" value="UniProtKB-KW"/>
</dbReference>
<dbReference type="PANTHER" id="PTHR23235">
    <property type="entry name" value="KRUEPPEL-LIKE TRANSCRIPTION FACTOR"/>
    <property type="match status" value="1"/>
</dbReference>
<feature type="domain" description="C2H2-type" evidence="13">
    <location>
        <begin position="35"/>
        <end position="62"/>
    </location>
</feature>
<proteinExistence type="inferred from homology"/>
<evidence type="ECO:0000256" key="9">
    <source>
        <dbReference type="ARBA" id="ARBA00023163"/>
    </source>
</evidence>
<protein>
    <recommendedName>
        <fullName evidence="13">C2H2-type domain-containing protein</fullName>
    </recommendedName>
</protein>
<evidence type="ECO:0000313" key="15">
    <source>
        <dbReference type="Proteomes" id="UP001381693"/>
    </source>
</evidence>
<evidence type="ECO:0000256" key="6">
    <source>
        <dbReference type="ARBA" id="ARBA00022833"/>
    </source>
</evidence>
<dbReference type="AlphaFoldDB" id="A0AAN8XSB6"/>
<name>A0AAN8XSB6_HALRR</name>
<keyword evidence="8" id="KW-0238">DNA-binding</keyword>
<keyword evidence="10" id="KW-0539">Nucleus</keyword>
<dbReference type="Pfam" id="PF23611">
    <property type="entry name" value="zf-C2H2_16"/>
    <property type="match status" value="1"/>
</dbReference>
<keyword evidence="4" id="KW-0677">Repeat</keyword>
<evidence type="ECO:0000256" key="8">
    <source>
        <dbReference type="ARBA" id="ARBA00023125"/>
    </source>
</evidence>
<dbReference type="Pfam" id="PF00096">
    <property type="entry name" value="zf-C2H2"/>
    <property type="match status" value="1"/>
</dbReference>
<evidence type="ECO:0000256" key="5">
    <source>
        <dbReference type="ARBA" id="ARBA00022771"/>
    </source>
</evidence>